<reference evidence="2 3" key="1">
    <citation type="submission" date="2019-12" db="EMBL/GenBank/DDBJ databases">
        <authorList>
            <person name="Huq M.A."/>
        </authorList>
    </citation>
    <scope>NUCLEOTIDE SEQUENCE [LARGE SCALE GENOMIC DNA]</scope>
    <source>
        <strain evidence="2 3">MAH-18</strain>
    </source>
</reference>
<dbReference type="Pfam" id="PF00128">
    <property type="entry name" value="Alpha-amylase"/>
    <property type="match status" value="1"/>
</dbReference>
<dbReference type="Gene3D" id="3.20.20.80">
    <property type="entry name" value="Glycosidases"/>
    <property type="match status" value="1"/>
</dbReference>
<comment type="caution">
    <text evidence="2">The sequence shown here is derived from an EMBL/GenBank/DDBJ whole genome shotgun (WGS) entry which is preliminary data.</text>
</comment>
<dbReference type="PANTHER" id="PTHR10357">
    <property type="entry name" value="ALPHA-AMYLASE FAMILY MEMBER"/>
    <property type="match status" value="1"/>
</dbReference>
<organism evidence="2 3">
    <name type="scientific">Nocardioides agri</name>
    <dbReference type="NCBI Taxonomy" id="2682843"/>
    <lineage>
        <taxon>Bacteria</taxon>
        <taxon>Bacillati</taxon>
        <taxon>Actinomycetota</taxon>
        <taxon>Actinomycetes</taxon>
        <taxon>Propionibacteriales</taxon>
        <taxon>Nocardioidaceae</taxon>
        <taxon>Nocardioides</taxon>
    </lineage>
</organism>
<dbReference type="SUPFAM" id="SSF51445">
    <property type="entry name" value="(Trans)glycosidases"/>
    <property type="match status" value="1"/>
</dbReference>
<keyword evidence="3" id="KW-1185">Reference proteome</keyword>
<accession>A0A6L6XRZ9</accession>
<sequence length="749" mass="81663">MRVPVSTYRLQITPDFDLVEAARRLPYLHALGVDWVYLSPLLPSEPGSQHGYDVVGFDGVDPQRGGDAGLATLSREAHRLGMGVLVDIVPNHVGVATPAENAWWWDLLRLGRESEHAVAFDVDWAAGGGKLLIPVVGDGDEGAIRVEGDEVRYHDHRFPMAPGTTALEEQHYALVSWRAADDQLNYRRFFAVNTLAAVRVEDPEVFARTHAEVRRWFEAGLVDGLRVDHPDGLRFPGRYLDDLADLTNDAYVLVEKILEPGETLPSSWATAGTTGYDALALVDRVLTDPAGEKPLDELETRLRGGPVDWAVMVHDSKRAVADGILQAEVRRIVRELPAPVPDAEDAVAELLACFPVYRSYLPEGRDHLGIALARARRARPDLAAAYDALEPVLADPWAAAARRFQQTSGMVMAKGVEDCSFYRWSRLTSLNEVGGDPAVFAVGVEEFHDAMARRQRERPHAMTTLSTHDTKRGEDVRARIAVLAEIPDVWAASLDELLRLAPLPDPGFGALLWQAVLGAWTPNHLPDLRERLHGYAEKAMREAGDRTTWTAPDAAYEAEVHAAVDAVFDSPDVRRVLAELCGHVDEPGRSNSLAAKLLALTMPGVPDVYQGSELWETSLVDPDNRRPVAFDHRAAVLAGDAEDDAVTKLHVTCSALTLRRDRPELFLSYAPVTATGPAADHVLAFDRGGAITVVTRLPVGLGAAGGWRDTALDLPPGTWHDVLTGTSTTGRLADLLAVHPVALLVQEGS</sequence>
<dbReference type="Gene3D" id="1.10.10.470">
    <property type="entry name" value="Maltooligosyl trehalose synthase, domain 4"/>
    <property type="match status" value="1"/>
</dbReference>
<protein>
    <submittedName>
        <fullName evidence="2">Malto-oligosyltrehalose synthase</fullName>
    </submittedName>
</protein>
<dbReference type="GO" id="GO:0030980">
    <property type="term" value="P:alpha-glucan catabolic process"/>
    <property type="evidence" value="ECO:0007669"/>
    <property type="project" value="TreeGrafter"/>
</dbReference>
<dbReference type="Proteomes" id="UP000473525">
    <property type="component" value="Unassembled WGS sequence"/>
</dbReference>
<dbReference type="Gene3D" id="1.10.150.200">
    <property type="entry name" value="Maltooligosyl trehalose synthase, domain 3"/>
    <property type="match status" value="1"/>
</dbReference>
<name>A0A6L6XRZ9_9ACTN</name>
<evidence type="ECO:0000313" key="3">
    <source>
        <dbReference type="Proteomes" id="UP000473525"/>
    </source>
</evidence>
<dbReference type="EMBL" id="WSEK01000004">
    <property type="protein sequence ID" value="MVQ50124.1"/>
    <property type="molecule type" value="Genomic_DNA"/>
</dbReference>
<proteinExistence type="predicted"/>
<dbReference type="CDD" id="cd11336">
    <property type="entry name" value="AmyAc_MTSase"/>
    <property type="match status" value="1"/>
</dbReference>
<dbReference type="AlphaFoldDB" id="A0A6L6XRZ9"/>
<evidence type="ECO:0000313" key="2">
    <source>
        <dbReference type="EMBL" id="MVQ50124.1"/>
    </source>
</evidence>
<dbReference type="InterPro" id="IPR013797">
    <property type="entry name" value="Maltooligo_trehalose_synth_4"/>
</dbReference>
<feature type="domain" description="Glycosyl hydrolase family 13 catalytic" evidence="1">
    <location>
        <begin position="11"/>
        <end position="640"/>
    </location>
</feature>
<evidence type="ECO:0000259" key="1">
    <source>
        <dbReference type="SMART" id="SM00642"/>
    </source>
</evidence>
<dbReference type="RefSeq" id="WP_157342999.1">
    <property type="nucleotide sequence ID" value="NZ_WSEK01000004.1"/>
</dbReference>
<dbReference type="NCBIfam" id="TIGR02401">
    <property type="entry name" value="trehalose_TreY"/>
    <property type="match status" value="1"/>
</dbReference>
<dbReference type="Gene3D" id="3.30.1590.10">
    <property type="entry name" value="Maltooligosyl trehalose synthase, domain 2"/>
    <property type="match status" value="1"/>
</dbReference>
<dbReference type="SMART" id="SM00642">
    <property type="entry name" value="Aamy"/>
    <property type="match status" value="1"/>
</dbReference>
<dbReference type="InterPro" id="IPR012767">
    <property type="entry name" value="Trehalose_TreY"/>
</dbReference>
<dbReference type="InterPro" id="IPR017853">
    <property type="entry name" value="GH"/>
</dbReference>
<dbReference type="GO" id="GO:0005992">
    <property type="term" value="P:trehalose biosynthetic process"/>
    <property type="evidence" value="ECO:0007669"/>
    <property type="project" value="TreeGrafter"/>
</dbReference>
<gene>
    <name evidence="2" type="primary">treY</name>
    <name evidence="2" type="ORF">GON03_13115</name>
</gene>
<dbReference type="InterPro" id="IPR006047">
    <property type="entry name" value="GH13_cat_dom"/>
</dbReference>
<dbReference type="GO" id="GO:0047470">
    <property type="term" value="F:(1,4)-alpha-D-glucan 1-alpha-D-glucosylmutase activity"/>
    <property type="evidence" value="ECO:0007669"/>
    <property type="project" value="TreeGrafter"/>
</dbReference>
<dbReference type="PANTHER" id="PTHR10357:SF216">
    <property type="entry name" value="MALTOOLIGOSYL TREHALOSE SYNTHASE-RELATED"/>
    <property type="match status" value="1"/>
</dbReference>